<dbReference type="RefSeq" id="WP_115869211.1">
    <property type="nucleotide sequence ID" value="NZ_QREG01000017.1"/>
</dbReference>
<dbReference type="GO" id="GO:0009269">
    <property type="term" value="P:response to desiccation"/>
    <property type="evidence" value="ECO:0007669"/>
    <property type="project" value="InterPro"/>
</dbReference>
<name>A0A3D9L172_MARFU</name>
<dbReference type="InterPro" id="IPR004864">
    <property type="entry name" value="LEA_2"/>
</dbReference>
<proteinExistence type="predicted"/>
<dbReference type="SMART" id="SM00769">
    <property type="entry name" value="WHy"/>
    <property type="match status" value="1"/>
</dbReference>
<dbReference type="InterPro" id="IPR013990">
    <property type="entry name" value="WHy-dom"/>
</dbReference>
<evidence type="ECO:0000259" key="1">
    <source>
        <dbReference type="SMART" id="SM00769"/>
    </source>
</evidence>
<keyword evidence="3" id="KW-1185">Reference proteome</keyword>
<reference evidence="2 3" key="1">
    <citation type="submission" date="2018-07" db="EMBL/GenBank/DDBJ databases">
        <title>Genomic Encyclopedia of Type Strains, Phase IV (KMG-IV): sequencing the most valuable type-strain genomes for metagenomic binning, comparative biology and taxonomic classification.</title>
        <authorList>
            <person name="Goeker M."/>
        </authorList>
    </citation>
    <scope>NUCLEOTIDE SEQUENCE [LARGE SCALE GENOMIC DNA]</scope>
    <source>
        <strain evidence="2 3">DSM 4134</strain>
    </source>
</reference>
<dbReference type="SUPFAM" id="SSF117070">
    <property type="entry name" value="LEA14-like"/>
    <property type="match status" value="1"/>
</dbReference>
<dbReference type="Proteomes" id="UP000256779">
    <property type="component" value="Unassembled WGS sequence"/>
</dbReference>
<dbReference type="OrthoDB" id="980878at2"/>
<evidence type="ECO:0000313" key="2">
    <source>
        <dbReference type="EMBL" id="RED95568.1"/>
    </source>
</evidence>
<dbReference type="AlphaFoldDB" id="A0A3D9L172"/>
<dbReference type="EMBL" id="QREG01000017">
    <property type="protein sequence ID" value="RED95568.1"/>
    <property type="molecule type" value="Genomic_DNA"/>
</dbReference>
<comment type="caution">
    <text evidence="2">The sequence shown here is derived from an EMBL/GenBank/DDBJ whole genome shotgun (WGS) entry which is preliminary data.</text>
</comment>
<sequence length="148" mass="16451">MRTILLIAIIGLLAASCSRPDQEPDFRGIRHINVHKVKGTKAELTAEAHFYNPNDVRLKLKNIDVDIMLEGKTIGSIDQDLNMKIEKTSEFVVPLEATFNIGEIGLLNGIISILGGKKVNVTYEGTITASVHGYRTKVPVYYEDEVRL</sequence>
<dbReference type="PROSITE" id="PS51257">
    <property type="entry name" value="PROKAR_LIPOPROTEIN"/>
    <property type="match status" value="1"/>
</dbReference>
<dbReference type="Pfam" id="PF03168">
    <property type="entry name" value="LEA_2"/>
    <property type="match status" value="1"/>
</dbReference>
<protein>
    <submittedName>
        <fullName evidence="2">Late embryogenesis abundant protein</fullName>
    </submittedName>
</protein>
<accession>A0A3D9L172</accession>
<dbReference type="Gene3D" id="2.60.40.1820">
    <property type="match status" value="1"/>
</dbReference>
<feature type="domain" description="Water stress and hypersensitive response" evidence="1">
    <location>
        <begin position="27"/>
        <end position="145"/>
    </location>
</feature>
<gene>
    <name evidence="2" type="ORF">C7460_11717</name>
</gene>
<evidence type="ECO:0000313" key="3">
    <source>
        <dbReference type="Proteomes" id="UP000256779"/>
    </source>
</evidence>
<organism evidence="2 3">
    <name type="scientific">Marinoscillum furvescens DSM 4134</name>
    <dbReference type="NCBI Taxonomy" id="1122208"/>
    <lineage>
        <taxon>Bacteria</taxon>
        <taxon>Pseudomonadati</taxon>
        <taxon>Bacteroidota</taxon>
        <taxon>Cytophagia</taxon>
        <taxon>Cytophagales</taxon>
        <taxon>Reichenbachiellaceae</taxon>
        <taxon>Marinoscillum</taxon>
    </lineage>
</organism>